<sequence>MNASRWVRLPLLLAAAFCCAAAAANGPTSPAGLGASDVEDWREWRRMNDRNDLERDTRAQRETDAARRRTREAEYRTAVDKGVQAGVRNALWGLNTYNSYVDFRRAFDALDDGDDAYDPDLGDGPTVPSACAESDECSACYARAVERIDFNRFWLHRAWSITHSHLVMAKKATAFGDSASGFHGMSGLAWQLGGKPEIEKATGSLRNTYRNKSREYLDNLESAMRQLGECEAEHFGERDWYGRFGFLYVSFMRGRYESADP</sequence>
<evidence type="ECO:0000313" key="3">
    <source>
        <dbReference type="EMBL" id="NZA26369.1"/>
    </source>
</evidence>
<dbReference type="Proteomes" id="UP000578091">
    <property type="component" value="Unassembled WGS sequence"/>
</dbReference>
<evidence type="ECO:0000256" key="2">
    <source>
        <dbReference type="SAM" id="SignalP"/>
    </source>
</evidence>
<dbReference type="RefSeq" id="WP_180678163.1">
    <property type="nucleotide sequence ID" value="NZ_JACCKA010000054.1"/>
</dbReference>
<protein>
    <submittedName>
        <fullName evidence="3">Uncharacterized protein</fullName>
    </submittedName>
</protein>
<feature type="signal peptide" evidence="2">
    <location>
        <begin position="1"/>
        <end position="23"/>
    </location>
</feature>
<accession>A0A853JCL8</accession>
<dbReference type="EMBL" id="JACCKA010000054">
    <property type="protein sequence ID" value="NZA26369.1"/>
    <property type="molecule type" value="Genomic_DNA"/>
</dbReference>
<evidence type="ECO:0000256" key="1">
    <source>
        <dbReference type="SAM" id="Coils"/>
    </source>
</evidence>
<organism evidence="3 4">
    <name type="scientific">Luteimonas salinisoli</name>
    <dbReference type="NCBI Taxonomy" id="2752307"/>
    <lineage>
        <taxon>Bacteria</taxon>
        <taxon>Pseudomonadati</taxon>
        <taxon>Pseudomonadota</taxon>
        <taxon>Gammaproteobacteria</taxon>
        <taxon>Lysobacterales</taxon>
        <taxon>Lysobacteraceae</taxon>
        <taxon>Luteimonas</taxon>
    </lineage>
</organism>
<dbReference type="AlphaFoldDB" id="A0A853JCL8"/>
<proteinExistence type="predicted"/>
<name>A0A853JCL8_9GAMM</name>
<keyword evidence="4" id="KW-1185">Reference proteome</keyword>
<feature type="chain" id="PRO_5032424790" evidence="2">
    <location>
        <begin position="24"/>
        <end position="261"/>
    </location>
</feature>
<keyword evidence="1" id="KW-0175">Coiled coil</keyword>
<comment type="caution">
    <text evidence="3">The sequence shown here is derived from an EMBL/GenBank/DDBJ whole genome shotgun (WGS) entry which is preliminary data.</text>
</comment>
<keyword evidence="2" id="KW-0732">Signal</keyword>
<reference evidence="3 4" key="1">
    <citation type="submission" date="2020-07" db="EMBL/GenBank/DDBJ databases">
        <title>Luteimonas sp. SJ-92.</title>
        <authorList>
            <person name="Huang X.-X."/>
            <person name="Xu L."/>
            <person name="Sun J.-Q."/>
        </authorList>
    </citation>
    <scope>NUCLEOTIDE SEQUENCE [LARGE SCALE GENOMIC DNA]</scope>
    <source>
        <strain evidence="3 4">SJ-92</strain>
    </source>
</reference>
<feature type="coiled-coil region" evidence="1">
    <location>
        <begin position="206"/>
        <end position="233"/>
    </location>
</feature>
<evidence type="ECO:0000313" key="4">
    <source>
        <dbReference type="Proteomes" id="UP000578091"/>
    </source>
</evidence>
<gene>
    <name evidence="3" type="ORF">H0E84_08220</name>
</gene>